<comment type="caution">
    <text evidence="2">The sequence shown here is derived from an EMBL/GenBank/DDBJ whole genome shotgun (WGS) entry which is preliminary data.</text>
</comment>
<dbReference type="EMBL" id="CAJVPV010032408">
    <property type="protein sequence ID" value="CAG8744857.1"/>
    <property type="molecule type" value="Genomic_DNA"/>
</dbReference>
<dbReference type="PANTHER" id="PTHR45786:SF74">
    <property type="entry name" value="ATP-DEPENDENT DNA HELICASE"/>
    <property type="match status" value="1"/>
</dbReference>
<name>A0A9N9IR09_9GLOM</name>
<dbReference type="OrthoDB" id="1748060at2759"/>
<reference evidence="2" key="1">
    <citation type="submission" date="2021-06" db="EMBL/GenBank/DDBJ databases">
        <authorList>
            <person name="Kallberg Y."/>
            <person name="Tangrot J."/>
            <person name="Rosling A."/>
        </authorList>
    </citation>
    <scope>NUCLEOTIDE SEQUENCE</scope>
    <source>
        <strain evidence="2">CL551</strain>
    </source>
</reference>
<evidence type="ECO:0000256" key="1">
    <source>
        <dbReference type="SAM" id="MobiDB-lite"/>
    </source>
</evidence>
<evidence type="ECO:0000313" key="2">
    <source>
        <dbReference type="EMBL" id="CAG8744857.1"/>
    </source>
</evidence>
<dbReference type="PANTHER" id="PTHR45786">
    <property type="entry name" value="DNA BINDING PROTEIN-LIKE"/>
    <property type="match status" value="1"/>
</dbReference>
<feature type="compositionally biased region" description="Polar residues" evidence="1">
    <location>
        <begin position="257"/>
        <end position="272"/>
    </location>
</feature>
<proteinExistence type="predicted"/>
<protein>
    <submittedName>
        <fullName evidence="2">2506_t:CDS:1</fullName>
    </submittedName>
</protein>
<evidence type="ECO:0000313" key="3">
    <source>
        <dbReference type="Proteomes" id="UP000789342"/>
    </source>
</evidence>
<accession>A0A9N9IR09</accession>
<organism evidence="2 3">
    <name type="scientific">Acaulospora morrowiae</name>
    <dbReference type="NCBI Taxonomy" id="94023"/>
    <lineage>
        <taxon>Eukaryota</taxon>
        <taxon>Fungi</taxon>
        <taxon>Fungi incertae sedis</taxon>
        <taxon>Mucoromycota</taxon>
        <taxon>Glomeromycotina</taxon>
        <taxon>Glomeromycetes</taxon>
        <taxon>Diversisporales</taxon>
        <taxon>Acaulosporaceae</taxon>
        <taxon>Acaulospora</taxon>
    </lineage>
</organism>
<dbReference type="Proteomes" id="UP000789342">
    <property type="component" value="Unassembled WGS sequence"/>
</dbReference>
<dbReference type="AlphaFoldDB" id="A0A9N9IR09"/>
<gene>
    <name evidence="2" type="ORF">AMORRO_LOCUS14964</name>
</gene>
<feature type="region of interest" description="Disordered" evidence="1">
    <location>
        <begin position="257"/>
        <end position="280"/>
    </location>
</feature>
<keyword evidence="3" id="KW-1185">Reference proteome</keyword>
<sequence length="301" mass="34641">MSIECSECKALYWIDEKVVGSRHAPIFNTCCTKGKVKLPAIASPPELLEMLLTEESLQAHDFRKKICMYNSILAFTSMGDKIDERVIGTQGVYNFHIQGEIHHYIDSLIPENQDSPSFSQIYIYDTNDHLQQRQLLMPNLNPTTLAQLQTMLHEVNPYTHIFRRAAHVLQENPIQDLKIVIVKTRYKRQYTIPTALEVAVLMVEDSQEVKPSNCNIILYKKGSGLQCISEIHHSYSPLYYVLLFPYGDPGWHPGIHINNSQAESTSNDSSDYNSKEDISTNDNTTRDYISMMQYYTYRLHL</sequence>